<reference evidence="2" key="1">
    <citation type="journal article" date="2005" name="Nature">
        <title>The map-based sequence of the rice genome.</title>
        <authorList>
            <consortium name="International rice genome sequencing project (IRGSP)"/>
            <person name="Matsumoto T."/>
            <person name="Wu J."/>
            <person name="Kanamori H."/>
            <person name="Katayose Y."/>
            <person name="Fujisawa M."/>
            <person name="Namiki N."/>
            <person name="Mizuno H."/>
            <person name="Yamamoto K."/>
            <person name="Antonio B.A."/>
            <person name="Baba T."/>
            <person name="Sakata K."/>
            <person name="Nagamura Y."/>
            <person name="Aoki H."/>
            <person name="Arikawa K."/>
            <person name="Arita K."/>
            <person name="Bito T."/>
            <person name="Chiden Y."/>
            <person name="Fujitsuka N."/>
            <person name="Fukunaka R."/>
            <person name="Hamada M."/>
            <person name="Harada C."/>
            <person name="Hayashi A."/>
            <person name="Hijishita S."/>
            <person name="Honda M."/>
            <person name="Hosokawa S."/>
            <person name="Ichikawa Y."/>
            <person name="Idonuma A."/>
            <person name="Iijima M."/>
            <person name="Ikeda M."/>
            <person name="Ikeno M."/>
            <person name="Ito K."/>
            <person name="Ito S."/>
            <person name="Ito T."/>
            <person name="Ito Y."/>
            <person name="Ito Y."/>
            <person name="Iwabuchi A."/>
            <person name="Kamiya K."/>
            <person name="Karasawa W."/>
            <person name="Kurita K."/>
            <person name="Katagiri S."/>
            <person name="Kikuta A."/>
            <person name="Kobayashi H."/>
            <person name="Kobayashi N."/>
            <person name="Machita K."/>
            <person name="Maehara T."/>
            <person name="Masukawa M."/>
            <person name="Mizubayashi T."/>
            <person name="Mukai Y."/>
            <person name="Nagasaki H."/>
            <person name="Nagata Y."/>
            <person name="Naito S."/>
            <person name="Nakashima M."/>
            <person name="Nakama Y."/>
            <person name="Nakamichi Y."/>
            <person name="Nakamura M."/>
            <person name="Meguro A."/>
            <person name="Negishi M."/>
            <person name="Ohta I."/>
            <person name="Ohta T."/>
            <person name="Okamoto M."/>
            <person name="Ono N."/>
            <person name="Saji S."/>
            <person name="Sakaguchi M."/>
            <person name="Sakai K."/>
            <person name="Shibata M."/>
            <person name="Shimokawa T."/>
            <person name="Song J."/>
            <person name="Takazaki Y."/>
            <person name="Terasawa K."/>
            <person name="Tsugane M."/>
            <person name="Tsuji K."/>
            <person name="Ueda S."/>
            <person name="Waki K."/>
            <person name="Yamagata H."/>
            <person name="Yamamoto M."/>
            <person name="Yamamoto S."/>
            <person name="Yamane H."/>
            <person name="Yoshiki S."/>
            <person name="Yoshihara R."/>
            <person name="Yukawa K."/>
            <person name="Zhong H."/>
            <person name="Yano M."/>
            <person name="Yuan Q."/>
            <person name="Ouyang S."/>
            <person name="Liu J."/>
            <person name="Jones K.M."/>
            <person name="Gansberger K."/>
            <person name="Moffat K."/>
            <person name="Hill J."/>
            <person name="Bera J."/>
            <person name="Fadrosh D."/>
            <person name="Jin S."/>
            <person name="Johri S."/>
            <person name="Kim M."/>
            <person name="Overton L."/>
            <person name="Reardon M."/>
            <person name="Tsitrin T."/>
            <person name="Vuong H."/>
            <person name="Weaver B."/>
            <person name="Ciecko A."/>
            <person name="Tallon L."/>
            <person name="Jackson J."/>
            <person name="Pai G."/>
            <person name="Aken S.V."/>
            <person name="Utterback T."/>
            <person name="Reidmuller S."/>
            <person name="Feldblyum T."/>
            <person name="Hsiao J."/>
            <person name="Zismann V."/>
            <person name="Iobst S."/>
            <person name="de Vazeille A.R."/>
            <person name="Buell C.R."/>
            <person name="Ying K."/>
            <person name="Li Y."/>
            <person name="Lu T."/>
            <person name="Huang Y."/>
            <person name="Zhao Q."/>
            <person name="Feng Q."/>
            <person name="Zhang L."/>
            <person name="Zhu J."/>
            <person name="Weng Q."/>
            <person name="Mu J."/>
            <person name="Lu Y."/>
            <person name="Fan D."/>
            <person name="Liu Y."/>
            <person name="Guan J."/>
            <person name="Zhang Y."/>
            <person name="Yu S."/>
            <person name="Liu X."/>
            <person name="Zhang Y."/>
            <person name="Hong G."/>
            <person name="Han B."/>
            <person name="Choisne N."/>
            <person name="Demange N."/>
            <person name="Orjeda G."/>
            <person name="Samain S."/>
            <person name="Cattolico L."/>
            <person name="Pelletier E."/>
            <person name="Couloux A."/>
            <person name="Segurens B."/>
            <person name="Wincker P."/>
            <person name="D'Hont A."/>
            <person name="Scarpelli C."/>
            <person name="Weissenbach J."/>
            <person name="Salanoubat M."/>
            <person name="Quetier F."/>
            <person name="Yu Y."/>
            <person name="Kim H.R."/>
            <person name="Rambo T."/>
            <person name="Currie J."/>
            <person name="Collura K."/>
            <person name="Luo M."/>
            <person name="Yang T."/>
            <person name="Ammiraju J.S.S."/>
            <person name="Engler F."/>
            <person name="Soderlund C."/>
            <person name="Wing R.A."/>
            <person name="Palmer L.E."/>
            <person name="de la Bastide M."/>
            <person name="Spiegel L."/>
            <person name="Nascimento L."/>
            <person name="Zutavern T."/>
            <person name="O'Shaughnessy A."/>
            <person name="Dike S."/>
            <person name="Dedhia N."/>
            <person name="Preston R."/>
            <person name="Balija V."/>
            <person name="McCombie W.R."/>
            <person name="Chow T."/>
            <person name="Chen H."/>
            <person name="Chung M."/>
            <person name="Chen C."/>
            <person name="Shaw J."/>
            <person name="Wu H."/>
            <person name="Hsiao K."/>
            <person name="Chao Y."/>
            <person name="Chu M."/>
            <person name="Cheng C."/>
            <person name="Hour A."/>
            <person name="Lee P."/>
            <person name="Lin S."/>
            <person name="Lin Y."/>
            <person name="Liou J."/>
            <person name="Liu S."/>
            <person name="Hsing Y."/>
            <person name="Raghuvanshi S."/>
            <person name="Mohanty A."/>
            <person name="Bharti A.K."/>
            <person name="Gaur A."/>
            <person name="Gupta V."/>
            <person name="Kumar D."/>
            <person name="Ravi V."/>
            <person name="Vij S."/>
            <person name="Kapur A."/>
            <person name="Khurana P."/>
            <person name="Khurana P."/>
            <person name="Khurana J.P."/>
            <person name="Tyagi A.K."/>
            <person name="Gaikwad K."/>
            <person name="Singh A."/>
            <person name="Dalal V."/>
            <person name="Srivastava S."/>
            <person name="Dixit A."/>
            <person name="Pal A.K."/>
            <person name="Ghazi I.A."/>
            <person name="Yadav M."/>
            <person name="Pandit A."/>
            <person name="Bhargava A."/>
            <person name="Sureshbabu K."/>
            <person name="Batra K."/>
            <person name="Sharma T.R."/>
            <person name="Mohapatra T."/>
            <person name="Singh N.K."/>
            <person name="Messing J."/>
            <person name="Nelson A.B."/>
            <person name="Fuks G."/>
            <person name="Kavchok S."/>
            <person name="Keizer G."/>
            <person name="Linton E."/>
            <person name="Llaca V."/>
            <person name="Song R."/>
            <person name="Tanyolac B."/>
            <person name="Young S."/>
            <person name="Ho-Il K."/>
            <person name="Hahn J.H."/>
            <person name="Sangsakoo G."/>
            <person name="Vanavichit A."/>
            <person name="de Mattos Luiz.A.T."/>
            <person name="Zimmer P.D."/>
            <person name="Malone G."/>
            <person name="Dellagostin O."/>
            <person name="de Oliveira A.C."/>
            <person name="Bevan M."/>
            <person name="Bancroft I."/>
            <person name="Minx P."/>
            <person name="Cordum H."/>
            <person name="Wilson R."/>
            <person name="Cheng Z."/>
            <person name="Jin W."/>
            <person name="Jiang J."/>
            <person name="Leong S.A."/>
            <person name="Iwama H."/>
            <person name="Gojobori T."/>
            <person name="Itoh T."/>
            <person name="Niimura Y."/>
            <person name="Fujii Y."/>
            <person name="Habara T."/>
            <person name="Sakai H."/>
            <person name="Sato Y."/>
            <person name="Wilson G."/>
            <person name="Kumar K."/>
            <person name="McCouch S."/>
            <person name="Juretic N."/>
            <person name="Hoen D."/>
            <person name="Wright S."/>
            <person name="Bruskiewich R."/>
            <person name="Bureau T."/>
            <person name="Miyao A."/>
            <person name="Hirochika H."/>
            <person name="Nishikawa T."/>
            <person name="Kadowaki K."/>
            <person name="Sugiura M."/>
            <person name="Burr B."/>
            <person name="Sasaki T."/>
        </authorList>
    </citation>
    <scope>NUCLEOTIDE SEQUENCE [LARGE SCALE GENOMIC DNA]</scope>
    <source>
        <strain evidence="2">cv. Nipponbare</strain>
    </source>
</reference>
<name>A0A0P0X2Q6_ORYSJ</name>
<evidence type="ECO:0000313" key="2">
    <source>
        <dbReference type="Proteomes" id="UP000059680"/>
    </source>
</evidence>
<dbReference type="InParanoid" id="A0A0P0X2Q6"/>
<dbReference type="eggNOG" id="ENOG502SRTZ">
    <property type="taxonomic scope" value="Eukaryota"/>
</dbReference>
<gene>
    <name evidence="1" type="ordered locus">Os07g0176400</name>
    <name evidence="1" type="ORF">OSNPB_070176400</name>
</gene>
<reference evidence="1 2" key="3">
    <citation type="journal article" date="2013" name="Rice">
        <title>Improvement of the Oryza sativa Nipponbare reference genome using next generation sequence and optical map data.</title>
        <authorList>
            <person name="Kawahara Y."/>
            <person name="de la Bastide M."/>
            <person name="Hamilton J.P."/>
            <person name="Kanamori H."/>
            <person name="McCombie W.R."/>
            <person name="Ouyang S."/>
            <person name="Schwartz D.C."/>
            <person name="Tanaka T."/>
            <person name="Wu J."/>
            <person name="Zhou S."/>
            <person name="Childs K.L."/>
            <person name="Davidson R.M."/>
            <person name="Lin H."/>
            <person name="Quesada-Ocampo L."/>
            <person name="Vaillancourt B."/>
            <person name="Sakai H."/>
            <person name="Lee S.S."/>
            <person name="Kim J."/>
            <person name="Numa H."/>
            <person name="Itoh T."/>
            <person name="Buell C.R."/>
            <person name="Matsumoto T."/>
        </authorList>
    </citation>
    <scope>NUCLEOTIDE SEQUENCE [LARGE SCALE GENOMIC DNA]</scope>
    <source>
        <strain evidence="2">cv. Nipponbare</strain>
    </source>
</reference>
<dbReference type="Gramene" id="Os07t0176400-00">
    <property type="protein sequence ID" value="Os07t0176400-00"/>
    <property type="gene ID" value="Os07g0176400"/>
</dbReference>
<sequence length="218" mass="23431">MWPASSLRATSSCSSDRIHAMDSGSVPCSWLLLTSSTVSSPRWPISGGMQDRTPELSTTSSFSVAAILPTLEGMQPLSLMLASTMTDAGELPRLAGSSKSKWLSLRKSASIFLSKIAGGTSPQKLLKRRSTYLTLGRQRMWSGKPPARRLLLTSSSWRRESLGRVSGSAPEKRLELRWSTARSVRRPSSSGRVAARSPWLRSMPATVAAHGSSGAAAQ</sequence>
<proteinExistence type="predicted"/>
<reference evidence="1 2" key="2">
    <citation type="journal article" date="2013" name="Plant Cell Physiol.">
        <title>Rice Annotation Project Database (RAP-DB): an integrative and interactive database for rice genomics.</title>
        <authorList>
            <person name="Sakai H."/>
            <person name="Lee S.S."/>
            <person name="Tanaka T."/>
            <person name="Numa H."/>
            <person name="Kim J."/>
            <person name="Kawahara Y."/>
            <person name="Wakimoto H."/>
            <person name="Yang C.C."/>
            <person name="Iwamoto M."/>
            <person name="Abe T."/>
            <person name="Yamada Y."/>
            <person name="Muto A."/>
            <person name="Inokuchi H."/>
            <person name="Ikemura T."/>
            <person name="Matsumoto T."/>
            <person name="Sasaki T."/>
            <person name="Itoh T."/>
        </authorList>
    </citation>
    <scope>NUCLEOTIDE SEQUENCE [LARGE SCALE GENOMIC DNA]</scope>
    <source>
        <strain evidence="2">cv. Nipponbare</strain>
    </source>
</reference>
<dbReference type="PaxDb" id="39947-A0A0P0X2Q6"/>
<protein>
    <submittedName>
        <fullName evidence="1">Os07g0176400 protein</fullName>
    </submittedName>
</protein>
<dbReference type="Proteomes" id="UP000059680">
    <property type="component" value="Chromosome 7"/>
</dbReference>
<dbReference type="STRING" id="39947.A0A0P0X2Q6"/>
<dbReference type="EMBL" id="AP014963">
    <property type="protein sequence ID" value="BAT00289.1"/>
    <property type="molecule type" value="Genomic_DNA"/>
</dbReference>
<dbReference type="FunCoup" id="A0A0P0X2Q6">
    <property type="interactions" value="2"/>
</dbReference>
<evidence type="ECO:0000313" key="1">
    <source>
        <dbReference type="EMBL" id="BAT00289.1"/>
    </source>
</evidence>
<keyword evidence="2" id="KW-1185">Reference proteome</keyword>
<organism evidence="1 2">
    <name type="scientific">Oryza sativa subsp. japonica</name>
    <name type="common">Rice</name>
    <dbReference type="NCBI Taxonomy" id="39947"/>
    <lineage>
        <taxon>Eukaryota</taxon>
        <taxon>Viridiplantae</taxon>
        <taxon>Streptophyta</taxon>
        <taxon>Embryophyta</taxon>
        <taxon>Tracheophyta</taxon>
        <taxon>Spermatophyta</taxon>
        <taxon>Magnoliopsida</taxon>
        <taxon>Liliopsida</taxon>
        <taxon>Poales</taxon>
        <taxon>Poaceae</taxon>
        <taxon>BOP clade</taxon>
        <taxon>Oryzoideae</taxon>
        <taxon>Oryzeae</taxon>
        <taxon>Oryzinae</taxon>
        <taxon>Oryza</taxon>
        <taxon>Oryza sativa</taxon>
    </lineage>
</organism>
<accession>A0A0P0X2Q6</accession>
<dbReference type="AlphaFoldDB" id="A0A0P0X2Q6"/>